<proteinExistence type="predicted"/>
<dbReference type="EMBL" id="JAUCMV010000003">
    <property type="protein sequence ID" value="KAK0409554.1"/>
    <property type="molecule type" value="Genomic_DNA"/>
</dbReference>
<comment type="caution">
    <text evidence="2">The sequence shown here is derived from an EMBL/GenBank/DDBJ whole genome shotgun (WGS) entry which is preliminary data.</text>
</comment>
<keyword evidence="1" id="KW-1133">Transmembrane helix</keyword>
<keyword evidence="1" id="KW-0812">Transmembrane</keyword>
<reference evidence="2" key="1">
    <citation type="submission" date="2023-06" db="EMBL/GenBank/DDBJ databases">
        <title>Genomic analysis of the entomopathogenic nematode Steinernema hermaphroditum.</title>
        <authorList>
            <person name="Schwarz E.M."/>
            <person name="Heppert J.K."/>
            <person name="Baniya A."/>
            <person name="Schwartz H.T."/>
            <person name="Tan C.-H."/>
            <person name="Antoshechkin I."/>
            <person name="Sternberg P.W."/>
            <person name="Goodrich-Blair H."/>
            <person name="Dillman A.R."/>
        </authorList>
    </citation>
    <scope>NUCLEOTIDE SEQUENCE</scope>
    <source>
        <strain evidence="2">PS9179</strain>
        <tissue evidence="2">Whole animal</tissue>
    </source>
</reference>
<keyword evidence="1" id="KW-0472">Membrane</keyword>
<dbReference type="AlphaFoldDB" id="A0AA39HRJ9"/>
<protein>
    <submittedName>
        <fullName evidence="2">Uncharacterized protein</fullName>
    </submittedName>
</protein>
<dbReference type="Proteomes" id="UP001175271">
    <property type="component" value="Unassembled WGS sequence"/>
</dbReference>
<organism evidence="2 3">
    <name type="scientific">Steinernema hermaphroditum</name>
    <dbReference type="NCBI Taxonomy" id="289476"/>
    <lineage>
        <taxon>Eukaryota</taxon>
        <taxon>Metazoa</taxon>
        <taxon>Ecdysozoa</taxon>
        <taxon>Nematoda</taxon>
        <taxon>Chromadorea</taxon>
        <taxon>Rhabditida</taxon>
        <taxon>Tylenchina</taxon>
        <taxon>Panagrolaimomorpha</taxon>
        <taxon>Strongyloidoidea</taxon>
        <taxon>Steinernematidae</taxon>
        <taxon>Steinernema</taxon>
    </lineage>
</organism>
<accession>A0AA39HRJ9</accession>
<evidence type="ECO:0000313" key="2">
    <source>
        <dbReference type="EMBL" id="KAK0409554.1"/>
    </source>
</evidence>
<name>A0AA39HRJ9_9BILA</name>
<sequence>MDPSIGKSVGMVSREVSVLINSTDSMLLNLTGRVLTASTFLSYAFPIIVILLLVLVVLVNSIIACYAALFIRVFFEAKKHNHDMKH</sequence>
<keyword evidence="3" id="KW-1185">Reference proteome</keyword>
<gene>
    <name evidence="2" type="ORF">QR680_004613</name>
</gene>
<feature type="transmembrane region" description="Helical" evidence="1">
    <location>
        <begin position="43"/>
        <end position="75"/>
    </location>
</feature>
<evidence type="ECO:0000313" key="3">
    <source>
        <dbReference type="Proteomes" id="UP001175271"/>
    </source>
</evidence>
<evidence type="ECO:0000256" key="1">
    <source>
        <dbReference type="SAM" id="Phobius"/>
    </source>
</evidence>